<dbReference type="Pfam" id="PF13927">
    <property type="entry name" value="Ig_3"/>
    <property type="match status" value="3"/>
</dbReference>
<keyword evidence="3" id="KW-1015">Disulfide bond</keyword>
<dbReference type="InterPro" id="IPR003598">
    <property type="entry name" value="Ig_sub2"/>
</dbReference>
<dbReference type="OrthoDB" id="8825892at2759"/>
<organism evidence="5 6">
    <name type="scientific">Laodelphax striatellus</name>
    <name type="common">Small brown planthopper</name>
    <name type="synonym">Delphax striatella</name>
    <dbReference type="NCBI Taxonomy" id="195883"/>
    <lineage>
        <taxon>Eukaryota</taxon>
        <taxon>Metazoa</taxon>
        <taxon>Ecdysozoa</taxon>
        <taxon>Arthropoda</taxon>
        <taxon>Hexapoda</taxon>
        <taxon>Insecta</taxon>
        <taxon>Pterygota</taxon>
        <taxon>Neoptera</taxon>
        <taxon>Paraneoptera</taxon>
        <taxon>Hemiptera</taxon>
        <taxon>Auchenorrhyncha</taxon>
        <taxon>Fulgoroidea</taxon>
        <taxon>Delphacidae</taxon>
        <taxon>Criomorphinae</taxon>
        <taxon>Laodelphax</taxon>
    </lineage>
</organism>
<feature type="domain" description="Ig-like" evidence="4">
    <location>
        <begin position="183"/>
        <end position="276"/>
    </location>
</feature>
<gene>
    <name evidence="5" type="ORF">LSTR_LSTR004457</name>
</gene>
<feature type="domain" description="Ig-like" evidence="4">
    <location>
        <begin position="380"/>
        <end position="454"/>
    </location>
</feature>
<dbReference type="Gene3D" id="2.60.40.10">
    <property type="entry name" value="Immunoglobulins"/>
    <property type="match status" value="5"/>
</dbReference>
<keyword evidence="6" id="KW-1185">Reference proteome</keyword>
<dbReference type="InParanoid" id="A0A482XAP1"/>
<dbReference type="InterPro" id="IPR013783">
    <property type="entry name" value="Ig-like_fold"/>
</dbReference>
<evidence type="ECO:0000256" key="2">
    <source>
        <dbReference type="ARBA" id="ARBA00023136"/>
    </source>
</evidence>
<dbReference type="EMBL" id="QKKF02014912">
    <property type="protein sequence ID" value="RZF42538.1"/>
    <property type="molecule type" value="Genomic_DNA"/>
</dbReference>
<dbReference type="InterPro" id="IPR036179">
    <property type="entry name" value="Ig-like_dom_sf"/>
</dbReference>
<dbReference type="CDD" id="cd00096">
    <property type="entry name" value="Ig"/>
    <property type="match status" value="1"/>
</dbReference>
<evidence type="ECO:0000313" key="6">
    <source>
        <dbReference type="Proteomes" id="UP000291343"/>
    </source>
</evidence>
<evidence type="ECO:0000259" key="4">
    <source>
        <dbReference type="PROSITE" id="PS50835"/>
    </source>
</evidence>
<dbReference type="PANTHER" id="PTHR23278:SF25">
    <property type="entry name" value="GH14967P"/>
    <property type="match status" value="1"/>
</dbReference>
<dbReference type="InterPro" id="IPR003599">
    <property type="entry name" value="Ig_sub"/>
</dbReference>
<evidence type="ECO:0000313" key="5">
    <source>
        <dbReference type="EMBL" id="RZF42538.1"/>
    </source>
</evidence>
<dbReference type="Proteomes" id="UP000291343">
    <property type="component" value="Unassembled WGS sequence"/>
</dbReference>
<name>A0A482XAP1_LAOST</name>
<dbReference type="Pfam" id="PF08205">
    <property type="entry name" value="C2-set_2"/>
    <property type="match status" value="1"/>
</dbReference>
<dbReference type="InterPro" id="IPR013162">
    <property type="entry name" value="CD80_C2-set"/>
</dbReference>
<protein>
    <recommendedName>
        <fullName evidence="4">Ig-like domain-containing protein</fullName>
    </recommendedName>
</protein>
<proteinExistence type="predicted"/>
<reference evidence="5 6" key="1">
    <citation type="journal article" date="2017" name="Gigascience">
        <title>Genome sequence of the small brown planthopper, Laodelphax striatellus.</title>
        <authorList>
            <person name="Zhu J."/>
            <person name="Jiang F."/>
            <person name="Wang X."/>
            <person name="Yang P."/>
            <person name="Bao Y."/>
            <person name="Zhao W."/>
            <person name="Wang W."/>
            <person name="Lu H."/>
            <person name="Wang Q."/>
            <person name="Cui N."/>
            <person name="Li J."/>
            <person name="Chen X."/>
            <person name="Luo L."/>
            <person name="Yu J."/>
            <person name="Kang L."/>
            <person name="Cui F."/>
        </authorList>
    </citation>
    <scope>NUCLEOTIDE SEQUENCE [LARGE SCALE GENOMIC DNA]</scope>
    <source>
        <strain evidence="5">Lst14</strain>
    </source>
</reference>
<dbReference type="SMART" id="SM00409">
    <property type="entry name" value="IG"/>
    <property type="match status" value="4"/>
</dbReference>
<dbReference type="STRING" id="195883.A0A482XAP1"/>
<dbReference type="SMART" id="SM00408">
    <property type="entry name" value="IGc2"/>
    <property type="match status" value="3"/>
</dbReference>
<comment type="caution">
    <text evidence="5">The sequence shown here is derived from an EMBL/GenBank/DDBJ whole genome shotgun (WGS) entry which is preliminary data.</text>
</comment>
<evidence type="ECO:0000256" key="3">
    <source>
        <dbReference type="ARBA" id="ARBA00023157"/>
    </source>
</evidence>
<feature type="domain" description="Ig-like" evidence="4">
    <location>
        <begin position="77"/>
        <end position="176"/>
    </location>
</feature>
<feature type="domain" description="Ig-like" evidence="4">
    <location>
        <begin position="283"/>
        <end position="373"/>
    </location>
</feature>
<sequence length="475" mass="52340">MPIYSVDVRGRALEVASHWADDKALSGRGRYMADPPMSYLVVEGVNEADAGSYKCRVDFRFSPTRNSFVNLTVIVPPRKLTLLDSNGGSLQNSYIGPVMEGSSVQLTCIAVGGRPPPKVSWYRDGVMVDDTDETLSERRVKNVLVIERVERRHLGSLLTCKATNTDAIEPLSTTVTIDLHLQPLEVGILAEKGPLSAGHEYEIPCQTFGSRPTPVVTWWKAGRKIQSNIRESVSSDGNITISMLSYVPKIEDSGQVLSCRVMNAHFPAQVMEDSLTLLIHYAPVVSLELGSSLNATTIKEGMDVYFDCSVQAYPWIRRLSWIHNNEDVENNASLGRIITNQTLVLQAVTRKAAGRYACKASNSEGETESKPFNLDIKYEPQCKPSQQKVYGAARGEEISITCGVDANPPALWFRWIFNNSAIRTKTIESFEAGGGRSVATYRPVQESDYGTLLCWGRNTLGSQPVPFHIHVVPAG</sequence>
<accession>A0A482XAP1</accession>
<comment type="subcellular location">
    <subcellularLocation>
        <location evidence="1">Membrane</location>
        <topology evidence="1">Single-pass membrane protein</topology>
    </subcellularLocation>
</comment>
<dbReference type="InterPro" id="IPR007110">
    <property type="entry name" value="Ig-like_dom"/>
</dbReference>
<keyword evidence="2" id="KW-0472">Membrane</keyword>
<dbReference type="GO" id="GO:0016020">
    <property type="term" value="C:membrane"/>
    <property type="evidence" value="ECO:0007669"/>
    <property type="project" value="UniProtKB-SubCell"/>
</dbReference>
<evidence type="ECO:0000256" key="1">
    <source>
        <dbReference type="ARBA" id="ARBA00004167"/>
    </source>
</evidence>
<dbReference type="PROSITE" id="PS50835">
    <property type="entry name" value="IG_LIKE"/>
    <property type="match status" value="4"/>
</dbReference>
<dbReference type="SUPFAM" id="SSF48726">
    <property type="entry name" value="Immunoglobulin"/>
    <property type="match status" value="5"/>
</dbReference>
<dbReference type="AlphaFoldDB" id="A0A482XAP1"/>
<feature type="non-terminal residue" evidence="5">
    <location>
        <position position="475"/>
    </location>
</feature>
<dbReference type="PANTHER" id="PTHR23278">
    <property type="entry name" value="SIDESTEP PROTEIN"/>
    <property type="match status" value="1"/>
</dbReference>